<gene>
    <name evidence="2" type="ORF">GAYE_SCF16G3640</name>
</gene>
<keyword evidence="1" id="KW-0732">Signal</keyword>
<keyword evidence="3" id="KW-1185">Reference proteome</keyword>
<organism evidence="2 3">
    <name type="scientific">Galdieria yellowstonensis</name>
    <dbReference type="NCBI Taxonomy" id="3028027"/>
    <lineage>
        <taxon>Eukaryota</taxon>
        <taxon>Rhodophyta</taxon>
        <taxon>Bangiophyceae</taxon>
        <taxon>Galdieriales</taxon>
        <taxon>Galdieriaceae</taxon>
        <taxon>Galdieria</taxon>
    </lineage>
</organism>
<feature type="signal peptide" evidence="1">
    <location>
        <begin position="1"/>
        <end position="23"/>
    </location>
</feature>
<dbReference type="SUPFAM" id="SSF52266">
    <property type="entry name" value="SGNH hydrolase"/>
    <property type="match status" value="1"/>
</dbReference>
<dbReference type="Proteomes" id="UP001300502">
    <property type="component" value="Unassembled WGS sequence"/>
</dbReference>
<dbReference type="Gene3D" id="3.40.50.1110">
    <property type="entry name" value="SGNH hydrolase"/>
    <property type="match status" value="1"/>
</dbReference>
<evidence type="ECO:0000256" key="1">
    <source>
        <dbReference type="SAM" id="SignalP"/>
    </source>
</evidence>
<sequence length="401" mass="44524">MRPSSSSILICFFFSFLVYRAEAVPNLRVAALGDSVASGEGTLYGLTYNPCYTTSPNYAIQHLRTIWHGPTDLHPSWLGPYPECHRSPYASIFQLPYYVNTSKASVQVFNFACTGGSIHRGLLGPQLSKNATLSQMQQLIDNWTKLPWSDDDVPVIVLSFGADDGQPTPLEEIADVVKQAYEQYLGEILVDSAIYQVTYDISVSLQDVLSTIQHLNVPNLSTSAGTRVFTASEYIKAIGYLRGNVSDAIHKTPHIIVQTYYSPLNPSNQNNLLQCPDMAGLVNNSTKIVEIKQLLEQLNYKVLTAARNSSSWVNDIRELMQQHEYCSGREEWAYGPTISLEQDVETIFSEVPFLASLGPVAPRGSYGVSAFHPVPAAQSKIAEYLWHTLERDILSHEGPKQ</sequence>
<reference evidence="2 3" key="1">
    <citation type="submission" date="2022-07" db="EMBL/GenBank/DDBJ databases">
        <title>Genome-wide signatures of adaptation to extreme environments.</title>
        <authorList>
            <person name="Cho C.H."/>
            <person name="Yoon H.S."/>
        </authorList>
    </citation>
    <scope>NUCLEOTIDE SEQUENCE [LARGE SCALE GENOMIC DNA]</scope>
    <source>
        <strain evidence="2 3">108.79 E11</strain>
    </source>
</reference>
<proteinExistence type="predicted"/>
<dbReference type="AlphaFoldDB" id="A0AAV9IEU0"/>
<evidence type="ECO:0000313" key="2">
    <source>
        <dbReference type="EMBL" id="KAK4525731.1"/>
    </source>
</evidence>
<dbReference type="EMBL" id="JANCYU010000033">
    <property type="protein sequence ID" value="KAK4525731.1"/>
    <property type="molecule type" value="Genomic_DNA"/>
</dbReference>
<name>A0AAV9IEU0_9RHOD</name>
<evidence type="ECO:0000313" key="3">
    <source>
        <dbReference type="Proteomes" id="UP001300502"/>
    </source>
</evidence>
<dbReference type="InterPro" id="IPR036514">
    <property type="entry name" value="SGNH_hydro_sf"/>
</dbReference>
<feature type="chain" id="PRO_5043417987" evidence="1">
    <location>
        <begin position="24"/>
        <end position="401"/>
    </location>
</feature>
<accession>A0AAV9IEU0</accession>
<comment type="caution">
    <text evidence="2">The sequence shown here is derived from an EMBL/GenBank/DDBJ whole genome shotgun (WGS) entry which is preliminary data.</text>
</comment>
<protein>
    <submittedName>
        <fullName evidence="2">Uncharacterized protein</fullName>
    </submittedName>
</protein>